<dbReference type="PROSITE" id="PS50915">
    <property type="entry name" value="CRYSTALLIN_BETA_GAMMA"/>
    <property type="match status" value="1"/>
</dbReference>
<feature type="domain" description="Beta/gamma crystallin 'Greek key'" evidence="4">
    <location>
        <begin position="96"/>
        <end position="138"/>
    </location>
</feature>
<evidence type="ECO:0000313" key="6">
    <source>
        <dbReference type="Proteomes" id="UP001152622"/>
    </source>
</evidence>
<dbReference type="PANTHER" id="PTHR11818:SF129">
    <property type="entry name" value="CRYSTALLIN, GAMMA M6-RELATED"/>
    <property type="match status" value="1"/>
</dbReference>
<gene>
    <name evidence="5" type="ORF">SKAU_G00243840</name>
</gene>
<dbReference type="PANTHER" id="PTHR11818">
    <property type="entry name" value="BETA/GAMMA CRYSTALLIN"/>
    <property type="match status" value="1"/>
</dbReference>
<keyword evidence="6" id="KW-1185">Reference proteome</keyword>
<proteinExistence type="inferred from homology"/>
<organism evidence="5 6">
    <name type="scientific">Synaphobranchus kaupii</name>
    <name type="common">Kaup's arrowtooth eel</name>
    <dbReference type="NCBI Taxonomy" id="118154"/>
    <lineage>
        <taxon>Eukaryota</taxon>
        <taxon>Metazoa</taxon>
        <taxon>Chordata</taxon>
        <taxon>Craniata</taxon>
        <taxon>Vertebrata</taxon>
        <taxon>Euteleostomi</taxon>
        <taxon>Actinopterygii</taxon>
        <taxon>Neopterygii</taxon>
        <taxon>Teleostei</taxon>
        <taxon>Anguilliformes</taxon>
        <taxon>Synaphobranchidae</taxon>
        <taxon>Synaphobranchus</taxon>
    </lineage>
</organism>
<evidence type="ECO:0000313" key="5">
    <source>
        <dbReference type="EMBL" id="KAJ8352908.1"/>
    </source>
</evidence>
<sequence length="140" mass="16257">MQIRECSSDCADLRTYFSHRNSVRVESGCWELYERPNYAGYQYILPRGGVYGNSYKLRDYERPNFGGQMVEHAEDCLSVQEAFSFGEIHSCAVTADTWVFYELPNYRGCQYFLERGDYRQHTDRGAASPAVGSFHRITEF</sequence>
<dbReference type="SUPFAM" id="SSF49695">
    <property type="entry name" value="gamma-Crystallin-like"/>
    <property type="match status" value="1"/>
</dbReference>
<dbReference type="InterPro" id="IPR001064">
    <property type="entry name" value="Beta/gamma_crystallin"/>
</dbReference>
<accession>A0A9Q1F868</accession>
<dbReference type="AlphaFoldDB" id="A0A9Q1F868"/>
<comment type="caution">
    <text evidence="5">The sequence shown here is derived from an EMBL/GenBank/DDBJ whole genome shotgun (WGS) entry which is preliminary data.</text>
</comment>
<dbReference type="FunFam" id="2.60.20.10:FF:000003">
    <property type="entry name" value="Crystallin gamma S"/>
    <property type="match status" value="1"/>
</dbReference>
<comment type="similarity">
    <text evidence="1">Belongs to the beta/gamma-crystallin family.</text>
</comment>
<dbReference type="Gene3D" id="2.60.20.10">
    <property type="entry name" value="Crystallins"/>
    <property type="match status" value="2"/>
</dbReference>
<dbReference type="OrthoDB" id="8407241at2759"/>
<name>A0A9Q1F868_SYNKA</name>
<evidence type="ECO:0000256" key="1">
    <source>
        <dbReference type="ARBA" id="ARBA00009646"/>
    </source>
</evidence>
<dbReference type="InterPro" id="IPR011024">
    <property type="entry name" value="G_crystallin-like"/>
</dbReference>
<dbReference type="EMBL" id="JAINUF010000008">
    <property type="protein sequence ID" value="KAJ8352908.1"/>
    <property type="molecule type" value="Genomic_DNA"/>
</dbReference>
<dbReference type="Pfam" id="PF00030">
    <property type="entry name" value="Crystall"/>
    <property type="match status" value="2"/>
</dbReference>
<reference evidence="5" key="1">
    <citation type="journal article" date="2023" name="Science">
        <title>Genome structures resolve the early diversification of teleost fishes.</title>
        <authorList>
            <person name="Parey E."/>
            <person name="Louis A."/>
            <person name="Montfort J."/>
            <person name="Bouchez O."/>
            <person name="Roques C."/>
            <person name="Iampietro C."/>
            <person name="Lluch J."/>
            <person name="Castinel A."/>
            <person name="Donnadieu C."/>
            <person name="Desvignes T."/>
            <person name="Floi Bucao C."/>
            <person name="Jouanno E."/>
            <person name="Wen M."/>
            <person name="Mejri S."/>
            <person name="Dirks R."/>
            <person name="Jansen H."/>
            <person name="Henkel C."/>
            <person name="Chen W.J."/>
            <person name="Zahm M."/>
            <person name="Cabau C."/>
            <person name="Klopp C."/>
            <person name="Thompson A.W."/>
            <person name="Robinson-Rechavi M."/>
            <person name="Braasch I."/>
            <person name="Lecointre G."/>
            <person name="Bobe J."/>
            <person name="Postlethwait J.H."/>
            <person name="Berthelot C."/>
            <person name="Roest Crollius H."/>
            <person name="Guiguen Y."/>
        </authorList>
    </citation>
    <scope>NUCLEOTIDE SEQUENCE</scope>
    <source>
        <strain evidence="5">WJC10195</strain>
    </source>
</reference>
<evidence type="ECO:0000256" key="3">
    <source>
        <dbReference type="ARBA" id="ARBA00022737"/>
    </source>
</evidence>
<keyword evidence="2" id="KW-0273">Eye lens protein</keyword>
<keyword evidence="3" id="KW-0677">Repeat</keyword>
<protein>
    <recommendedName>
        <fullName evidence="4">Beta/gamma crystallin 'Greek key' domain-containing protein</fullName>
    </recommendedName>
</protein>
<evidence type="ECO:0000256" key="2">
    <source>
        <dbReference type="ARBA" id="ARBA00022613"/>
    </source>
</evidence>
<dbReference type="GO" id="GO:0002088">
    <property type="term" value="P:lens development in camera-type eye"/>
    <property type="evidence" value="ECO:0007669"/>
    <property type="project" value="TreeGrafter"/>
</dbReference>
<dbReference type="Proteomes" id="UP001152622">
    <property type="component" value="Chromosome 8"/>
</dbReference>
<dbReference type="GO" id="GO:0005212">
    <property type="term" value="F:structural constituent of eye lens"/>
    <property type="evidence" value="ECO:0007669"/>
    <property type="project" value="UniProtKB-KW"/>
</dbReference>
<dbReference type="GO" id="GO:0007601">
    <property type="term" value="P:visual perception"/>
    <property type="evidence" value="ECO:0007669"/>
    <property type="project" value="TreeGrafter"/>
</dbReference>
<evidence type="ECO:0000259" key="4">
    <source>
        <dbReference type="PROSITE" id="PS50915"/>
    </source>
</evidence>
<dbReference type="InterPro" id="IPR050252">
    <property type="entry name" value="Beta/Gamma-Crystallin"/>
</dbReference>
<dbReference type="SMART" id="SM00247">
    <property type="entry name" value="XTALbg"/>
    <property type="match status" value="2"/>
</dbReference>